<proteinExistence type="predicted"/>
<keyword evidence="2" id="KW-1185">Reference proteome</keyword>
<evidence type="ECO:0008006" key="3">
    <source>
        <dbReference type="Google" id="ProtNLM"/>
    </source>
</evidence>
<sequence>MLTTEQKKQLNIIISDSLDDAERHWKNGGYLLQKSAQDGRMFESINSSVESYIPGHEFVNENVTTIDEFIALVLDMRDSSKHLMSHISAKVSKITMLQRVYYETSALLPAMAFIISCEGGSVTEYLGDGLLALFKVNSESPKDSIYSSHRAAKQCLSTGLTAVNDALERRYALPPIQIGIGMGQSKALVTLIGLYPQKQAKAFGECVFRATKLSNGIDQIAIDKTLKGKWPSSKGGSLRFLPKKVKGETQGYIISNN</sequence>
<dbReference type="Gene3D" id="3.30.70.1230">
    <property type="entry name" value="Nucleotide cyclase"/>
    <property type="match status" value="1"/>
</dbReference>
<name>A0ABU8SX84_9GAMM</name>
<evidence type="ECO:0000313" key="2">
    <source>
        <dbReference type="Proteomes" id="UP001377972"/>
    </source>
</evidence>
<accession>A0ABU8SX84</accession>
<dbReference type="InterPro" id="IPR029787">
    <property type="entry name" value="Nucleotide_cyclase"/>
</dbReference>
<dbReference type="SUPFAM" id="SSF55073">
    <property type="entry name" value="Nucleotide cyclase"/>
    <property type="match status" value="1"/>
</dbReference>
<dbReference type="EMBL" id="JAQPZS010000018">
    <property type="protein sequence ID" value="MEJ6497658.1"/>
    <property type="molecule type" value="Genomic_DNA"/>
</dbReference>
<reference evidence="1 2" key="1">
    <citation type="submission" date="2023-01" db="EMBL/GenBank/DDBJ databases">
        <title>Trichodesmium-associated heterotrophic epibiont bacteria.</title>
        <authorList>
            <person name="Cleveland C.S."/>
            <person name="Webb E.A."/>
        </authorList>
    </citation>
    <scope>NUCLEOTIDE SEQUENCE [LARGE SCALE GENOMIC DNA]</scope>
    <source>
        <strain evidence="1 2">USCH2</strain>
    </source>
</reference>
<dbReference type="RefSeq" id="WP_339981556.1">
    <property type="nucleotide sequence ID" value="NZ_JAQPZS010000018.1"/>
</dbReference>
<protein>
    <recommendedName>
        <fullName evidence="3">Adenylate cyclase, class 3</fullName>
    </recommendedName>
</protein>
<gene>
    <name evidence="1" type="ORF">PQI24_16560</name>
</gene>
<organism evidence="1 2">
    <name type="scientific">Pseudoalteromonas lipolytica</name>
    <dbReference type="NCBI Taxonomy" id="570156"/>
    <lineage>
        <taxon>Bacteria</taxon>
        <taxon>Pseudomonadati</taxon>
        <taxon>Pseudomonadota</taxon>
        <taxon>Gammaproteobacteria</taxon>
        <taxon>Alteromonadales</taxon>
        <taxon>Pseudoalteromonadaceae</taxon>
        <taxon>Pseudoalteromonas</taxon>
    </lineage>
</organism>
<dbReference type="Proteomes" id="UP001377972">
    <property type="component" value="Unassembled WGS sequence"/>
</dbReference>
<comment type="caution">
    <text evidence="1">The sequence shown here is derived from an EMBL/GenBank/DDBJ whole genome shotgun (WGS) entry which is preliminary data.</text>
</comment>
<evidence type="ECO:0000313" key="1">
    <source>
        <dbReference type="EMBL" id="MEJ6497658.1"/>
    </source>
</evidence>